<dbReference type="Proteomes" id="UP001055453">
    <property type="component" value="Chromosome"/>
</dbReference>
<protein>
    <submittedName>
        <fullName evidence="2">NIPSNAP family containing protein</fullName>
    </submittedName>
</protein>
<dbReference type="RefSeq" id="WP_251959489.1">
    <property type="nucleotide sequence ID" value="NZ_AP025732.1"/>
</dbReference>
<accession>A0ABM7Z052</accession>
<gene>
    <name evidence="2" type="ORF">ANSO36C_21230</name>
</gene>
<name>A0ABM7Z052_NOSCO</name>
<keyword evidence="3" id="KW-1185">Reference proteome</keyword>
<dbReference type="Gene3D" id="3.30.70.100">
    <property type="match status" value="1"/>
</dbReference>
<reference evidence="2" key="1">
    <citation type="submission" date="2022-04" db="EMBL/GenBank/DDBJ databases">
        <title>Complete genome sequence of a cyanobacterium, Nostoc sp. SO-36, isolated in Antarctica.</title>
        <authorList>
            <person name="Kanesaki Y."/>
            <person name="Effendi D."/>
            <person name="Sakamoto T."/>
            <person name="Ohtani S."/>
            <person name="Awai K."/>
        </authorList>
    </citation>
    <scope>NUCLEOTIDE SEQUENCE</scope>
    <source>
        <strain evidence="2">SO-36</strain>
    </source>
</reference>
<feature type="domain" description="NIPSNAP" evidence="1">
    <location>
        <begin position="7"/>
        <end position="99"/>
    </location>
</feature>
<dbReference type="InterPro" id="IPR012577">
    <property type="entry name" value="NIPSNAP"/>
</dbReference>
<evidence type="ECO:0000313" key="3">
    <source>
        <dbReference type="Proteomes" id="UP001055453"/>
    </source>
</evidence>
<dbReference type="EMBL" id="AP025732">
    <property type="protein sequence ID" value="BDI16321.1"/>
    <property type="molecule type" value="Genomic_DNA"/>
</dbReference>
<organism evidence="2 3">
    <name type="scientific">Nostoc cf. commune SO-36</name>
    <dbReference type="NCBI Taxonomy" id="449208"/>
    <lineage>
        <taxon>Bacteria</taxon>
        <taxon>Bacillati</taxon>
        <taxon>Cyanobacteriota</taxon>
        <taxon>Cyanophyceae</taxon>
        <taxon>Nostocales</taxon>
        <taxon>Nostocaceae</taxon>
        <taxon>Nostoc</taxon>
    </lineage>
</organism>
<evidence type="ECO:0000313" key="2">
    <source>
        <dbReference type="EMBL" id="BDI16321.1"/>
    </source>
</evidence>
<dbReference type="SUPFAM" id="SSF54909">
    <property type="entry name" value="Dimeric alpha+beta barrel"/>
    <property type="match status" value="1"/>
</dbReference>
<dbReference type="InterPro" id="IPR011008">
    <property type="entry name" value="Dimeric_a/b-barrel"/>
</dbReference>
<proteinExistence type="predicted"/>
<sequence>MITCYLRYVIDPDKISDFEAYGCMWIPLVEKFGGKHHGYFLPHEGANNIAVALFSFPSLAAYEQYRIDSQQDPACRKAYEFARRTKCIVSYERSFMRPVLGDINNFQ</sequence>
<dbReference type="Pfam" id="PF07978">
    <property type="entry name" value="NIPSNAP"/>
    <property type="match status" value="1"/>
</dbReference>
<evidence type="ECO:0000259" key="1">
    <source>
        <dbReference type="Pfam" id="PF07978"/>
    </source>
</evidence>